<dbReference type="RefSeq" id="WP_162147315.1">
    <property type="nucleotide sequence ID" value="NZ_AUBJ02000001.1"/>
</dbReference>
<keyword evidence="2 4" id="KW-0238">DNA-binding</keyword>
<dbReference type="PRINTS" id="PR00455">
    <property type="entry name" value="HTHTETR"/>
</dbReference>
<protein>
    <submittedName>
        <fullName evidence="6">Transcriptional regulator, TetR family</fullName>
    </submittedName>
</protein>
<dbReference type="EMBL" id="AUBJ02000001">
    <property type="protein sequence ID" value="MCP2334659.1"/>
    <property type="molecule type" value="Genomic_DNA"/>
</dbReference>
<dbReference type="Gene3D" id="1.10.357.10">
    <property type="entry name" value="Tetracycline Repressor, domain 2"/>
    <property type="match status" value="1"/>
</dbReference>
<name>A0ABT1JQ58_ACTCY</name>
<gene>
    <name evidence="6" type="ORF">G443_004929</name>
</gene>
<evidence type="ECO:0000256" key="1">
    <source>
        <dbReference type="ARBA" id="ARBA00023015"/>
    </source>
</evidence>
<dbReference type="SUPFAM" id="SSF48498">
    <property type="entry name" value="Tetracyclin repressor-like, C-terminal domain"/>
    <property type="match status" value="1"/>
</dbReference>
<dbReference type="PANTHER" id="PTHR30055">
    <property type="entry name" value="HTH-TYPE TRANSCRIPTIONAL REGULATOR RUTR"/>
    <property type="match status" value="1"/>
</dbReference>
<dbReference type="Pfam" id="PF00440">
    <property type="entry name" value="TetR_N"/>
    <property type="match status" value="1"/>
</dbReference>
<evidence type="ECO:0000256" key="4">
    <source>
        <dbReference type="PROSITE-ProRule" id="PRU00335"/>
    </source>
</evidence>
<keyword evidence="7" id="KW-1185">Reference proteome</keyword>
<feature type="domain" description="HTH tetR-type" evidence="5">
    <location>
        <begin position="6"/>
        <end position="66"/>
    </location>
</feature>
<evidence type="ECO:0000313" key="6">
    <source>
        <dbReference type="EMBL" id="MCP2334659.1"/>
    </source>
</evidence>
<dbReference type="InterPro" id="IPR009057">
    <property type="entry name" value="Homeodomain-like_sf"/>
</dbReference>
<proteinExistence type="predicted"/>
<evidence type="ECO:0000259" key="5">
    <source>
        <dbReference type="PROSITE" id="PS50977"/>
    </source>
</evidence>
<dbReference type="PROSITE" id="PS50977">
    <property type="entry name" value="HTH_TETR_2"/>
    <property type="match status" value="1"/>
</dbReference>
<keyword evidence="1" id="KW-0805">Transcription regulation</keyword>
<dbReference type="InterPro" id="IPR036271">
    <property type="entry name" value="Tet_transcr_reg_TetR-rel_C_sf"/>
</dbReference>
<evidence type="ECO:0000313" key="7">
    <source>
        <dbReference type="Proteomes" id="UP000791080"/>
    </source>
</evidence>
<dbReference type="Proteomes" id="UP000791080">
    <property type="component" value="Unassembled WGS sequence"/>
</dbReference>
<dbReference type="SUPFAM" id="SSF46689">
    <property type="entry name" value="Homeodomain-like"/>
    <property type="match status" value="1"/>
</dbReference>
<comment type="caution">
    <text evidence="6">The sequence shown here is derived from an EMBL/GenBank/DDBJ whole genome shotgun (WGS) entry which is preliminary data.</text>
</comment>
<dbReference type="InterPro" id="IPR001647">
    <property type="entry name" value="HTH_TetR"/>
</dbReference>
<accession>A0ABT1JQ58</accession>
<organism evidence="6 7">
    <name type="scientific">Actinoalloteichus caeruleus DSM 43889</name>
    <dbReference type="NCBI Taxonomy" id="1120930"/>
    <lineage>
        <taxon>Bacteria</taxon>
        <taxon>Bacillati</taxon>
        <taxon>Actinomycetota</taxon>
        <taxon>Actinomycetes</taxon>
        <taxon>Pseudonocardiales</taxon>
        <taxon>Pseudonocardiaceae</taxon>
        <taxon>Actinoalloteichus</taxon>
        <taxon>Actinoalloteichus cyanogriseus</taxon>
    </lineage>
</organism>
<dbReference type="PANTHER" id="PTHR30055:SF234">
    <property type="entry name" value="HTH-TYPE TRANSCRIPTIONAL REGULATOR BETI"/>
    <property type="match status" value="1"/>
</dbReference>
<sequence>MIDGNSGRAGEVVRAAFRVVADVGFEGLRLRRVAADVGLDQSTLHHYFATKDALIGAVAEYTTSRLATTAPPWDLEPPAALIAHLDALLAMMRTEPELLTVSAELDLRGRRDPEVRREVERHEAGWRQALSALLTDLPRAGLPVAEAVELVIAAVKGVRLTPELAPAVLDPLATLLTAPPAPEGGNRS</sequence>
<feature type="DNA-binding region" description="H-T-H motif" evidence="4">
    <location>
        <begin position="29"/>
        <end position="48"/>
    </location>
</feature>
<dbReference type="InterPro" id="IPR050109">
    <property type="entry name" value="HTH-type_TetR-like_transc_reg"/>
</dbReference>
<keyword evidence="3" id="KW-0804">Transcription</keyword>
<evidence type="ECO:0000256" key="3">
    <source>
        <dbReference type="ARBA" id="ARBA00023163"/>
    </source>
</evidence>
<evidence type="ECO:0000256" key="2">
    <source>
        <dbReference type="ARBA" id="ARBA00023125"/>
    </source>
</evidence>
<reference evidence="6 7" key="1">
    <citation type="submission" date="2022-06" db="EMBL/GenBank/DDBJ databases">
        <title>Genomic Encyclopedia of Type Strains, Phase I: the one thousand microbial genomes (KMG-I) project.</title>
        <authorList>
            <person name="Kyrpides N."/>
        </authorList>
    </citation>
    <scope>NUCLEOTIDE SEQUENCE [LARGE SCALE GENOMIC DNA]</scope>
    <source>
        <strain evidence="6 7">DSM 43889</strain>
    </source>
</reference>